<dbReference type="Gene3D" id="1.20.1070.10">
    <property type="entry name" value="Rhodopsin 7-helix transmembrane proteins"/>
    <property type="match status" value="1"/>
</dbReference>
<dbReference type="GO" id="GO:0004930">
    <property type="term" value="F:G protein-coupled receptor activity"/>
    <property type="evidence" value="ECO:0007669"/>
    <property type="project" value="UniProtKB-KW"/>
</dbReference>
<dbReference type="PRINTS" id="PR00237">
    <property type="entry name" value="GPCRRHODOPSN"/>
</dbReference>
<evidence type="ECO:0000313" key="10">
    <source>
        <dbReference type="EMBL" id="WNH96630.1"/>
    </source>
</evidence>
<keyword evidence="4 8" id="KW-0297">G-protein coupled receptor</keyword>
<comment type="similarity">
    <text evidence="8">Belongs to the G-protein coupled receptor 1 family.</text>
</comment>
<keyword evidence="6 8" id="KW-0675">Receptor</keyword>
<organism evidence="10">
    <name type="scientific">Sinonovacula constricta</name>
    <name type="common">Razor clam</name>
    <dbReference type="NCBI Taxonomy" id="98310"/>
    <lineage>
        <taxon>Eukaryota</taxon>
        <taxon>Metazoa</taxon>
        <taxon>Spiralia</taxon>
        <taxon>Lophotrochozoa</taxon>
        <taxon>Mollusca</taxon>
        <taxon>Bivalvia</taxon>
        <taxon>Autobranchia</taxon>
        <taxon>Heteroconchia</taxon>
        <taxon>Euheterodonta</taxon>
        <taxon>Imparidentia</taxon>
        <taxon>Neoheterodontei</taxon>
        <taxon>Cardiida</taxon>
        <taxon>Tellinoidea</taxon>
        <taxon>Solecurtidae</taxon>
        <taxon>Sinonovacula</taxon>
    </lineage>
</organism>
<keyword evidence="5 9" id="KW-0472">Membrane</keyword>
<sequence>MSSYSISSNFTNFDNGSDNFLDNVTSYNNETLATLTSLIEKASVGDPNRKVPLSSIAIGFVLFLISFLTIVGNLLVFTAVMLQKKLQTVSNTFIVSLCMADLLLGTVVMIPATLNEIFDQWIMAEEFCVIWAGFDVMLCSASILNVCLISLDRYIAIMSPLRYKVIVTYKRAFLMLGATWGLAITASFLPLSTGIHNPDLPALTNLTIFSKEPKCLFIPNLVYVIIASTVTILLPIVVAFVLYYRVSKEAKRQACFVGVLITPSSMLLGTKIATKHIREPFTRKATITLGIIVGAYVVTWAPFLVANLTEAICRCVPSRFFIATVWLGYCNSLINPIIYPFFMRDFRSVYKDAFLSVCPCVKMFIKGKKDKIFSRDVIKFSPSTKKHCTNTSDKI</sequence>
<evidence type="ECO:0000256" key="1">
    <source>
        <dbReference type="ARBA" id="ARBA00004141"/>
    </source>
</evidence>
<evidence type="ECO:0000256" key="8">
    <source>
        <dbReference type="RuleBase" id="RU000688"/>
    </source>
</evidence>
<dbReference type="GO" id="GO:0071880">
    <property type="term" value="P:adenylate cyclase-activating adrenergic receptor signaling pathway"/>
    <property type="evidence" value="ECO:0007669"/>
    <property type="project" value="TreeGrafter"/>
</dbReference>
<dbReference type="GO" id="GO:0043410">
    <property type="term" value="P:positive regulation of MAPK cascade"/>
    <property type="evidence" value="ECO:0007669"/>
    <property type="project" value="TreeGrafter"/>
</dbReference>
<evidence type="ECO:0000256" key="7">
    <source>
        <dbReference type="ARBA" id="ARBA00023224"/>
    </source>
</evidence>
<protein>
    <submittedName>
        <fullName evidence="10">5-HT6</fullName>
    </submittedName>
</protein>
<comment type="subcellular location">
    <subcellularLocation>
        <location evidence="1">Membrane</location>
        <topology evidence="1">Multi-pass membrane protein</topology>
    </subcellularLocation>
</comment>
<dbReference type="SUPFAM" id="SSF81321">
    <property type="entry name" value="Family A G protein-coupled receptor-like"/>
    <property type="match status" value="1"/>
</dbReference>
<dbReference type="PANTHER" id="PTHR24248:SF66">
    <property type="entry name" value="OCTOPAMINE RECEPTOR BETA-3R"/>
    <property type="match status" value="1"/>
</dbReference>
<name>A0AA95ZA31_SINCO</name>
<feature type="transmembrane region" description="Helical" evidence="9">
    <location>
        <begin position="285"/>
        <end position="308"/>
    </location>
</feature>
<evidence type="ECO:0000256" key="3">
    <source>
        <dbReference type="ARBA" id="ARBA00022989"/>
    </source>
</evidence>
<dbReference type="GO" id="GO:0005886">
    <property type="term" value="C:plasma membrane"/>
    <property type="evidence" value="ECO:0007669"/>
    <property type="project" value="TreeGrafter"/>
</dbReference>
<evidence type="ECO:0000256" key="9">
    <source>
        <dbReference type="SAM" id="Phobius"/>
    </source>
</evidence>
<accession>A0AA95ZA31</accession>
<feature type="transmembrane region" description="Helical" evidence="9">
    <location>
        <begin position="56"/>
        <end position="80"/>
    </location>
</feature>
<feature type="transmembrane region" description="Helical" evidence="9">
    <location>
        <begin position="320"/>
        <end position="342"/>
    </location>
</feature>
<evidence type="ECO:0000256" key="5">
    <source>
        <dbReference type="ARBA" id="ARBA00023136"/>
    </source>
</evidence>
<evidence type="ECO:0000256" key="2">
    <source>
        <dbReference type="ARBA" id="ARBA00022692"/>
    </source>
</evidence>
<proteinExistence type="evidence at transcript level"/>
<evidence type="ECO:0000256" key="4">
    <source>
        <dbReference type="ARBA" id="ARBA00023040"/>
    </source>
</evidence>
<dbReference type="InterPro" id="IPR000276">
    <property type="entry name" value="GPCR_Rhodpsn"/>
</dbReference>
<feature type="transmembrane region" description="Helical" evidence="9">
    <location>
        <begin position="130"/>
        <end position="151"/>
    </location>
</feature>
<dbReference type="SMART" id="SM01381">
    <property type="entry name" value="7TM_GPCR_Srsx"/>
    <property type="match status" value="1"/>
</dbReference>
<evidence type="ECO:0000256" key="6">
    <source>
        <dbReference type="ARBA" id="ARBA00023170"/>
    </source>
</evidence>
<keyword evidence="3 9" id="KW-1133">Transmembrane helix</keyword>
<feature type="transmembrane region" description="Helical" evidence="9">
    <location>
        <begin position="172"/>
        <end position="191"/>
    </location>
</feature>
<dbReference type="EMBL" id="OR344074">
    <property type="protein sequence ID" value="WNH96630.1"/>
    <property type="molecule type" value="mRNA"/>
</dbReference>
<feature type="transmembrane region" description="Helical" evidence="9">
    <location>
        <begin position="92"/>
        <end position="110"/>
    </location>
</feature>
<dbReference type="AlphaFoldDB" id="A0AA95ZA31"/>
<keyword evidence="7 8" id="KW-0807">Transducer</keyword>
<dbReference type="Pfam" id="PF00001">
    <property type="entry name" value="7tm_1"/>
    <property type="match status" value="1"/>
</dbReference>
<gene>
    <name evidence="10" type="primary">5-HT6</name>
</gene>
<feature type="transmembrane region" description="Helical" evidence="9">
    <location>
        <begin position="221"/>
        <end position="243"/>
    </location>
</feature>
<dbReference type="PRINTS" id="PR01102">
    <property type="entry name" value="5HT6RECEPTR"/>
</dbReference>
<dbReference type="PROSITE" id="PS00237">
    <property type="entry name" value="G_PROTEIN_RECEP_F1_1"/>
    <property type="match status" value="1"/>
</dbReference>
<dbReference type="PANTHER" id="PTHR24248">
    <property type="entry name" value="ADRENERGIC RECEPTOR-RELATED G-PROTEIN COUPLED RECEPTOR"/>
    <property type="match status" value="1"/>
</dbReference>
<reference evidence="10" key="1">
    <citation type="submission" date="2023-07" db="EMBL/GenBank/DDBJ databases">
        <authorList>
            <person name="Dong Y."/>
            <person name="You Q."/>
        </authorList>
    </citation>
    <scope>NUCLEOTIDE SEQUENCE</scope>
</reference>
<keyword evidence="2 8" id="KW-0812">Transmembrane</keyword>